<dbReference type="InterPro" id="IPR044000">
    <property type="entry name" value="Phage_tube_2"/>
</dbReference>
<accession>A0A1G6A6R3</accession>
<proteinExistence type="predicted"/>
<dbReference type="AlphaFoldDB" id="A0A1G6A6R3"/>
<dbReference type="Proteomes" id="UP000198771">
    <property type="component" value="Unassembled WGS sequence"/>
</dbReference>
<dbReference type="OrthoDB" id="5444226at2"/>
<name>A0A1G6A6R3_9BACT</name>
<gene>
    <name evidence="1" type="ORF">SAMN05660653_00186</name>
</gene>
<evidence type="ECO:0000313" key="2">
    <source>
        <dbReference type="Proteomes" id="UP000198771"/>
    </source>
</evidence>
<dbReference type="EMBL" id="FMXO01000001">
    <property type="protein sequence ID" value="SDB04006.1"/>
    <property type="molecule type" value="Genomic_DNA"/>
</dbReference>
<protein>
    <submittedName>
        <fullName evidence="1">Uncharacterized protein</fullName>
    </submittedName>
</protein>
<organism evidence="1 2">
    <name type="scientific">Desulfonatronum thiosulfatophilum</name>
    <dbReference type="NCBI Taxonomy" id="617002"/>
    <lineage>
        <taxon>Bacteria</taxon>
        <taxon>Pseudomonadati</taxon>
        <taxon>Thermodesulfobacteriota</taxon>
        <taxon>Desulfovibrionia</taxon>
        <taxon>Desulfovibrionales</taxon>
        <taxon>Desulfonatronaceae</taxon>
        <taxon>Desulfonatronum</taxon>
    </lineage>
</organism>
<keyword evidence="2" id="KW-1185">Reference proteome</keyword>
<dbReference type="RefSeq" id="WP_092116283.1">
    <property type="nucleotide sequence ID" value="NZ_FMXO01000001.1"/>
</dbReference>
<evidence type="ECO:0000313" key="1">
    <source>
        <dbReference type="EMBL" id="SDB04006.1"/>
    </source>
</evidence>
<dbReference type="Pfam" id="PF18906">
    <property type="entry name" value="Phage_tube_2"/>
    <property type="match status" value="1"/>
</dbReference>
<dbReference type="STRING" id="617002.SAMN05660653_00186"/>
<reference evidence="1 2" key="1">
    <citation type="submission" date="2016-10" db="EMBL/GenBank/DDBJ databases">
        <authorList>
            <person name="de Groot N.N."/>
        </authorList>
    </citation>
    <scope>NUCLEOTIDE SEQUENCE [LARGE SCALE GENOMIC DNA]</scope>
    <source>
        <strain evidence="1 2">ASO4-2</strain>
    </source>
</reference>
<sequence>MANYKLTRRTVVLAALESSYADPATAITAANGLLCNMAPEISAEGERIERDPVRDTLSPIGHVIGAKQVPINLTVEAKGGGVVASAVAAPEYEQFLLSCGLVREDLARLTLDGSSAGFLVGEIVKKDLAEVEGRILQIIPEVSGTGDDARPAELIVLQLSGQFADTDTFKGLTSDTSGILDGNPGTAIGYRPESSPALHKSTLVYFFRDGILHKCPGWRGTLSLNIQSGQIPSINFQGRGLWSDPADETMPTPAMLDLVPPTARALGARIAGHTPVFQGLSLELRNEITPRRDLNAPEGIIGFNITNRNPGGSIDPEVSALAGFNPWEAWKTATPGLLHATIGHEMGNRIGLYVPKALYDSVSYGDRDGTVTYDLPFTARADDLGLGGGDDEFWMIYS</sequence>